<gene>
    <name evidence="1" type="ORF">DFR39_105174</name>
</gene>
<reference evidence="1 2" key="1">
    <citation type="submission" date="2019-03" db="EMBL/GenBank/DDBJ databases">
        <title>Genomic Encyclopedia of Type Strains, Phase IV (KMG-IV): sequencing the most valuable type-strain genomes for metagenomic binning, comparative biology and taxonomic classification.</title>
        <authorList>
            <person name="Goeker M."/>
        </authorList>
    </citation>
    <scope>NUCLEOTIDE SEQUENCE [LARGE SCALE GENOMIC DNA]</scope>
    <source>
        <strain evidence="1 2">DSM 25082</strain>
    </source>
</reference>
<proteinExistence type="predicted"/>
<comment type="caution">
    <text evidence="1">The sequence shown here is derived from an EMBL/GenBank/DDBJ whole genome shotgun (WGS) entry which is preliminary data.</text>
</comment>
<name>A0A4R6N3D9_9BURK</name>
<sequence length="119" mass="12524">MFEALIALLICAMGILGVVGLQGSMTRAQTASTFRAEASFLAQQLIGEMWGDMNNLATYNTASCGARCKAWTDRVAARLPKGQATVVVTAPRNVSIQIRWTAPGEGTSNYSTVTAVGAP</sequence>
<dbReference type="EMBL" id="SNXE01000005">
    <property type="protein sequence ID" value="TDP09336.1"/>
    <property type="molecule type" value="Genomic_DNA"/>
</dbReference>
<dbReference type="AlphaFoldDB" id="A0A4R6N3D9"/>
<dbReference type="Proteomes" id="UP000295357">
    <property type="component" value="Unassembled WGS sequence"/>
</dbReference>
<evidence type="ECO:0000313" key="2">
    <source>
        <dbReference type="Proteomes" id="UP000295357"/>
    </source>
</evidence>
<keyword evidence="2" id="KW-1185">Reference proteome</keyword>
<accession>A0A4R6N3D9</accession>
<protein>
    <submittedName>
        <fullName evidence="1">Type IV pilus assembly protein PilV</fullName>
    </submittedName>
</protein>
<organism evidence="1 2">
    <name type="scientific">Roseateles asaccharophilus</name>
    <dbReference type="NCBI Taxonomy" id="582607"/>
    <lineage>
        <taxon>Bacteria</taxon>
        <taxon>Pseudomonadati</taxon>
        <taxon>Pseudomonadota</taxon>
        <taxon>Betaproteobacteria</taxon>
        <taxon>Burkholderiales</taxon>
        <taxon>Sphaerotilaceae</taxon>
        <taxon>Roseateles</taxon>
    </lineage>
</organism>
<evidence type="ECO:0000313" key="1">
    <source>
        <dbReference type="EMBL" id="TDP09336.1"/>
    </source>
</evidence>